<organism evidence="2 3">
    <name type="scientific">Candidatus Vogelbacteria bacterium RIFOXYD2_FULL_44_9</name>
    <dbReference type="NCBI Taxonomy" id="1802441"/>
    <lineage>
        <taxon>Bacteria</taxon>
        <taxon>Candidatus Vogeliibacteriota</taxon>
    </lineage>
</organism>
<feature type="transmembrane region" description="Helical" evidence="1">
    <location>
        <begin position="12"/>
        <end position="37"/>
    </location>
</feature>
<dbReference type="AlphaFoldDB" id="A0A1G2QMZ7"/>
<protein>
    <recommendedName>
        <fullName evidence="4">Type 4 fimbrial biogenesis protein PilX N-terminal domain-containing protein</fullName>
    </recommendedName>
</protein>
<sequence length="484" mass="53026">MNNFYFSKKCSGYLLISVLVFGAIGVMIISGLTGWLLTNWKAVSNLSDRERAFQMAEAGIDYYRWHLAHAQKDFQDGTGLAGPYLHNFYNNNGELMGTYELTITPPAIGDTIVTIVSRGRTVSNTATRAIEVKLTLPSVAQYAVVCNSLIRFGEDAETFGPIFCNGGVRFDGLAHNLVSSAVEKYDDPDHGDDDDDDNYEFGVHTHVFPTDPLPPASVPTRADVFMSGRQFPATPVDFAGFTADMSDAKTSAQNGGTYLASSTKSGYNIILKTNKTFDLQRVDNLVSAGGGCSDEYGEDGWGTWSIKNTTSLGNFPIPANGLIFVEDDVWVSGQINNYKVTIVAGAFPETAATSKSITVNSSLLYTNYTGSDQVALFAQKNVNVGQNSDNDLRIDATLIAKNGRVGRYYYALGCGNHNRSNLTLYGMMATNYRFGFAFMDTNGEIKSGYANRQIIYDGNLAFSPPPYLPSTRHEYEIISWREVR</sequence>
<keyword evidence="1" id="KW-0812">Transmembrane</keyword>
<gene>
    <name evidence="2" type="ORF">A2556_02055</name>
</gene>
<evidence type="ECO:0000313" key="3">
    <source>
        <dbReference type="Proteomes" id="UP000177140"/>
    </source>
</evidence>
<reference evidence="2 3" key="1">
    <citation type="journal article" date="2016" name="Nat. Commun.">
        <title>Thousands of microbial genomes shed light on interconnected biogeochemical processes in an aquifer system.</title>
        <authorList>
            <person name="Anantharaman K."/>
            <person name="Brown C.T."/>
            <person name="Hug L.A."/>
            <person name="Sharon I."/>
            <person name="Castelle C.J."/>
            <person name="Probst A.J."/>
            <person name="Thomas B.C."/>
            <person name="Singh A."/>
            <person name="Wilkins M.J."/>
            <person name="Karaoz U."/>
            <person name="Brodie E.L."/>
            <person name="Williams K.H."/>
            <person name="Hubbard S.S."/>
            <person name="Banfield J.F."/>
        </authorList>
    </citation>
    <scope>NUCLEOTIDE SEQUENCE [LARGE SCALE GENOMIC DNA]</scope>
</reference>
<accession>A0A1G2QMZ7</accession>
<dbReference type="EMBL" id="MHTM01000029">
    <property type="protein sequence ID" value="OHA61843.1"/>
    <property type="molecule type" value="Genomic_DNA"/>
</dbReference>
<evidence type="ECO:0000313" key="2">
    <source>
        <dbReference type="EMBL" id="OHA61843.1"/>
    </source>
</evidence>
<comment type="caution">
    <text evidence="2">The sequence shown here is derived from an EMBL/GenBank/DDBJ whole genome shotgun (WGS) entry which is preliminary data.</text>
</comment>
<evidence type="ECO:0008006" key="4">
    <source>
        <dbReference type="Google" id="ProtNLM"/>
    </source>
</evidence>
<dbReference type="Proteomes" id="UP000177140">
    <property type="component" value="Unassembled WGS sequence"/>
</dbReference>
<keyword evidence="1" id="KW-0472">Membrane</keyword>
<keyword evidence="1" id="KW-1133">Transmembrane helix</keyword>
<evidence type="ECO:0000256" key="1">
    <source>
        <dbReference type="SAM" id="Phobius"/>
    </source>
</evidence>
<name>A0A1G2QMZ7_9BACT</name>
<proteinExistence type="predicted"/>